<evidence type="ECO:0000256" key="1">
    <source>
        <dbReference type="SAM" id="Phobius"/>
    </source>
</evidence>
<evidence type="ECO:0000313" key="3">
    <source>
        <dbReference type="EMBL" id="MFE4107436.1"/>
    </source>
</evidence>
<proteinExistence type="predicted"/>
<dbReference type="RefSeq" id="WP_377966143.1">
    <property type="nucleotide sequence ID" value="NZ_JBHZOL010000086.1"/>
</dbReference>
<dbReference type="EMBL" id="JBHZOL010000086">
    <property type="protein sequence ID" value="MFE4107436.1"/>
    <property type="molecule type" value="Genomic_DNA"/>
</dbReference>
<keyword evidence="3" id="KW-0378">Hydrolase</keyword>
<dbReference type="Pfam" id="PF02517">
    <property type="entry name" value="Rce1-like"/>
    <property type="match status" value="1"/>
</dbReference>
<reference evidence="3 4" key="1">
    <citation type="submission" date="2024-10" db="EMBL/GenBank/DDBJ databases">
        <authorList>
            <person name="Ratan Roy A."/>
            <person name="Morales Sandoval P.H."/>
            <person name="De Los Santos Villalobos S."/>
            <person name="Chakraborty S."/>
            <person name="Mukherjee J."/>
        </authorList>
    </citation>
    <scope>NUCLEOTIDE SEQUENCE [LARGE SCALE GENOMIC DNA]</scope>
    <source>
        <strain evidence="3 4">S1</strain>
    </source>
</reference>
<feature type="transmembrane region" description="Helical" evidence="1">
    <location>
        <begin position="183"/>
        <end position="203"/>
    </location>
</feature>
<sequence>MKINWLAIARQSAPVRIGLFLAILLLIWGPIAIAMALLASWYQSERIFIVALILLYLIFLGLLRGWGRQAYGLLRPLSYYGLTFSVRTAFWFLITFLVGATGVGILFTLEVGLGWAELVPTSHLERIALEGLVTAIGVGWAEEIFFRGWLLGELEKDYSPAIALFSSSLIFALAHFIRPISAILATWPQFFGLLVLGMALVWAKRATTNRSHLPAGDLAAPAGLHAGLVWAYYVVDVSDWIVSSNQVPDWITGIGGNPLAGGLGLLLLSAIALSFRSIRWQGMQP</sequence>
<accession>A0ABW6IGU4</accession>
<feature type="domain" description="CAAX prenyl protease 2/Lysostaphin resistance protein A-like" evidence="2">
    <location>
        <begin position="128"/>
        <end position="227"/>
    </location>
</feature>
<dbReference type="Proteomes" id="UP001600165">
    <property type="component" value="Unassembled WGS sequence"/>
</dbReference>
<keyword evidence="1" id="KW-1133">Transmembrane helix</keyword>
<dbReference type="InterPro" id="IPR003675">
    <property type="entry name" value="Rce1/LyrA-like_dom"/>
</dbReference>
<evidence type="ECO:0000313" key="4">
    <source>
        <dbReference type="Proteomes" id="UP001600165"/>
    </source>
</evidence>
<protein>
    <submittedName>
        <fullName evidence="3">CPBP family intramembrane glutamic endopeptidase</fullName>
        <ecNumber evidence="3">3.4.-.-</ecNumber>
    </submittedName>
</protein>
<feature type="transmembrane region" description="Helical" evidence="1">
    <location>
        <begin position="88"/>
        <end position="107"/>
    </location>
</feature>
<keyword evidence="1" id="KW-0812">Transmembrane</keyword>
<organism evidence="3 4">
    <name type="scientific">Almyronema epifaneia S1</name>
    <dbReference type="NCBI Taxonomy" id="2991925"/>
    <lineage>
        <taxon>Bacteria</taxon>
        <taxon>Bacillati</taxon>
        <taxon>Cyanobacteriota</taxon>
        <taxon>Cyanophyceae</taxon>
        <taxon>Nodosilineales</taxon>
        <taxon>Nodosilineaceae</taxon>
        <taxon>Almyronema</taxon>
        <taxon>Almyronema epifaneia</taxon>
    </lineage>
</organism>
<feature type="transmembrane region" description="Helical" evidence="1">
    <location>
        <begin position="215"/>
        <end position="235"/>
    </location>
</feature>
<feature type="transmembrane region" description="Helical" evidence="1">
    <location>
        <begin position="47"/>
        <end position="67"/>
    </location>
</feature>
<comment type="caution">
    <text evidence="3">The sequence shown here is derived from an EMBL/GenBank/DDBJ whole genome shotgun (WGS) entry which is preliminary data.</text>
</comment>
<feature type="transmembrane region" description="Helical" evidence="1">
    <location>
        <begin position="127"/>
        <end position="146"/>
    </location>
</feature>
<dbReference type="PANTHER" id="PTHR43592:SF20">
    <property type="entry name" value="ALPHA_BETA-HYDROLASES SUPERFAMILY PROTEIN"/>
    <property type="match status" value="1"/>
</dbReference>
<keyword evidence="4" id="KW-1185">Reference proteome</keyword>
<keyword evidence="1" id="KW-0472">Membrane</keyword>
<feature type="transmembrane region" description="Helical" evidence="1">
    <location>
        <begin position="20"/>
        <end position="41"/>
    </location>
</feature>
<dbReference type="EC" id="3.4.-.-" evidence="3"/>
<gene>
    <name evidence="3" type="ORF">ACFVKH_14175</name>
</gene>
<evidence type="ECO:0000259" key="2">
    <source>
        <dbReference type="Pfam" id="PF02517"/>
    </source>
</evidence>
<dbReference type="PANTHER" id="PTHR43592">
    <property type="entry name" value="CAAX AMINO TERMINAL PROTEASE"/>
    <property type="match status" value="1"/>
</dbReference>
<dbReference type="GO" id="GO:0016787">
    <property type="term" value="F:hydrolase activity"/>
    <property type="evidence" value="ECO:0007669"/>
    <property type="project" value="UniProtKB-KW"/>
</dbReference>
<feature type="transmembrane region" description="Helical" evidence="1">
    <location>
        <begin position="255"/>
        <end position="275"/>
    </location>
</feature>
<name>A0ABW6IGU4_9CYAN</name>
<feature type="transmembrane region" description="Helical" evidence="1">
    <location>
        <begin position="158"/>
        <end position="177"/>
    </location>
</feature>